<dbReference type="Gene3D" id="3.30.460.30">
    <property type="entry name" value="Glutamyl-tRNA reductase, N-terminal domain"/>
    <property type="match status" value="1"/>
</dbReference>
<feature type="binding site" evidence="8 10">
    <location>
        <begin position="51"/>
        <end position="54"/>
    </location>
    <ligand>
        <name>substrate</name>
    </ligand>
</feature>
<comment type="subunit">
    <text evidence="8">Homodimer.</text>
</comment>
<dbReference type="SUPFAM" id="SSF69075">
    <property type="entry name" value="Glutamyl tRNA-reductase dimerization domain"/>
    <property type="match status" value="1"/>
</dbReference>
<evidence type="ECO:0000313" key="18">
    <source>
        <dbReference type="Proteomes" id="UP000251692"/>
    </source>
</evidence>
<name>A0A364RIW4_9BACT</name>
<feature type="binding site" evidence="8 10">
    <location>
        <begin position="116"/>
        <end position="118"/>
    </location>
    <ligand>
        <name>substrate</name>
    </ligand>
</feature>
<dbReference type="HAMAP" id="MF_00087">
    <property type="entry name" value="Glu_tRNA_reductase"/>
    <property type="match status" value="1"/>
</dbReference>
<evidence type="ECO:0000256" key="12">
    <source>
        <dbReference type="PIRSR" id="PIRSR000445-4"/>
    </source>
</evidence>
<feature type="domain" description="Tetrapyrrole biosynthesis glutamyl-tRNA reductase dimerisation" evidence="14">
    <location>
        <begin position="319"/>
        <end position="415"/>
    </location>
</feature>
<feature type="active site" description="Nucleophile" evidence="8 9">
    <location>
        <position position="52"/>
    </location>
</feature>
<comment type="function">
    <text evidence="8">Catalyzes the NADPH-dependent reduction of glutamyl-tRNA(Glu) to glutamate 1-semialdehyde (GSA).</text>
</comment>
<evidence type="ECO:0000256" key="1">
    <source>
        <dbReference type="ARBA" id="ARBA00005059"/>
    </source>
</evidence>
<evidence type="ECO:0000256" key="10">
    <source>
        <dbReference type="PIRSR" id="PIRSR000445-2"/>
    </source>
</evidence>
<evidence type="ECO:0000256" key="13">
    <source>
        <dbReference type="RuleBase" id="RU000584"/>
    </source>
</evidence>
<reference evidence="17 18" key="1">
    <citation type="submission" date="2018-06" db="EMBL/GenBank/DDBJ databases">
        <authorList>
            <person name="Liu Z.-W."/>
        </authorList>
    </citation>
    <scope>NUCLEOTIDE SEQUENCE [LARGE SCALE GENOMIC DNA]</scope>
    <source>
        <strain evidence="17 18">2b14</strain>
    </source>
</reference>
<reference evidence="17 18" key="2">
    <citation type="submission" date="2018-07" db="EMBL/GenBank/DDBJ databases">
        <title>Pontibacter sp. 2b14 genomic sequence and assembly.</title>
        <authorList>
            <person name="Du Z.-J."/>
        </authorList>
    </citation>
    <scope>NUCLEOTIDE SEQUENCE [LARGE SCALE GENOMIC DNA]</scope>
    <source>
        <strain evidence="17 18">2b14</strain>
    </source>
</reference>
<dbReference type="EMBL" id="QMDV01000001">
    <property type="protein sequence ID" value="RAU84166.1"/>
    <property type="molecule type" value="Genomic_DNA"/>
</dbReference>
<dbReference type="CDD" id="cd05213">
    <property type="entry name" value="NAD_bind_Glutamyl_tRNA_reduct"/>
    <property type="match status" value="1"/>
</dbReference>
<evidence type="ECO:0000256" key="2">
    <source>
        <dbReference type="ARBA" id="ARBA00005916"/>
    </source>
</evidence>
<keyword evidence="4 8" id="KW-0521">NADP</keyword>
<comment type="similarity">
    <text evidence="2 8 13">Belongs to the glutamyl-tRNA reductase family.</text>
</comment>
<evidence type="ECO:0000256" key="6">
    <source>
        <dbReference type="ARBA" id="ARBA00023244"/>
    </source>
</evidence>
<dbReference type="InterPro" id="IPR006151">
    <property type="entry name" value="Shikm_DH/Glu-tRNA_Rdtase"/>
</dbReference>
<comment type="catalytic activity">
    <reaction evidence="7 8 13">
        <text>(S)-4-amino-5-oxopentanoate + tRNA(Glu) + NADP(+) = L-glutamyl-tRNA(Glu) + NADPH + H(+)</text>
        <dbReference type="Rhea" id="RHEA:12344"/>
        <dbReference type="Rhea" id="RHEA-COMP:9663"/>
        <dbReference type="Rhea" id="RHEA-COMP:9680"/>
        <dbReference type="ChEBI" id="CHEBI:15378"/>
        <dbReference type="ChEBI" id="CHEBI:57501"/>
        <dbReference type="ChEBI" id="CHEBI:57783"/>
        <dbReference type="ChEBI" id="CHEBI:58349"/>
        <dbReference type="ChEBI" id="CHEBI:78442"/>
        <dbReference type="ChEBI" id="CHEBI:78520"/>
        <dbReference type="EC" id="1.2.1.70"/>
    </reaction>
</comment>
<feature type="binding site" evidence="8 11">
    <location>
        <begin position="191"/>
        <end position="196"/>
    </location>
    <ligand>
        <name>NADP(+)</name>
        <dbReference type="ChEBI" id="CHEBI:58349"/>
    </ligand>
</feature>
<evidence type="ECO:0000313" key="17">
    <source>
        <dbReference type="EMBL" id="RAU84166.1"/>
    </source>
</evidence>
<protein>
    <recommendedName>
        <fullName evidence="3 8">Glutamyl-tRNA reductase</fullName>
        <shortName evidence="8">GluTR</shortName>
        <ecNumber evidence="3 8">1.2.1.70</ecNumber>
    </recommendedName>
</protein>
<dbReference type="AlphaFoldDB" id="A0A364RIW4"/>
<dbReference type="GO" id="GO:0050661">
    <property type="term" value="F:NADP binding"/>
    <property type="evidence" value="ECO:0007669"/>
    <property type="project" value="InterPro"/>
</dbReference>
<evidence type="ECO:0000256" key="3">
    <source>
        <dbReference type="ARBA" id="ARBA00012970"/>
    </source>
</evidence>
<dbReference type="NCBIfam" id="TIGR01035">
    <property type="entry name" value="hemA"/>
    <property type="match status" value="1"/>
</dbReference>
<dbReference type="InterPro" id="IPR000343">
    <property type="entry name" value="4pyrrol_synth_GluRdtase"/>
</dbReference>
<feature type="domain" description="Quinate/shikimate 5-dehydrogenase/glutamyl-tRNA reductase" evidence="15">
    <location>
        <begin position="175"/>
        <end position="303"/>
    </location>
</feature>
<evidence type="ECO:0000256" key="7">
    <source>
        <dbReference type="ARBA" id="ARBA00047464"/>
    </source>
</evidence>
<evidence type="ECO:0000256" key="4">
    <source>
        <dbReference type="ARBA" id="ARBA00022857"/>
    </source>
</evidence>
<dbReference type="GO" id="GO:0019353">
    <property type="term" value="P:protoporphyrinogen IX biosynthetic process from glutamate"/>
    <property type="evidence" value="ECO:0007669"/>
    <property type="project" value="TreeGrafter"/>
</dbReference>
<dbReference type="SUPFAM" id="SSF69742">
    <property type="entry name" value="Glutamyl tRNA-reductase catalytic, N-terminal domain"/>
    <property type="match status" value="1"/>
</dbReference>
<dbReference type="Gene3D" id="3.40.50.720">
    <property type="entry name" value="NAD(P)-binding Rossmann-like Domain"/>
    <property type="match status" value="1"/>
</dbReference>
<evidence type="ECO:0000259" key="14">
    <source>
        <dbReference type="Pfam" id="PF00745"/>
    </source>
</evidence>
<proteinExistence type="inferred from homology"/>
<dbReference type="OrthoDB" id="110209at2"/>
<dbReference type="InterPro" id="IPR015895">
    <property type="entry name" value="4pyrrol_synth_GluRdtase_N"/>
</dbReference>
<evidence type="ECO:0000256" key="5">
    <source>
        <dbReference type="ARBA" id="ARBA00023002"/>
    </source>
</evidence>
<keyword evidence="5 8" id="KW-0560">Oxidoreductase</keyword>
<comment type="pathway">
    <text evidence="1 8 13">Porphyrin-containing compound metabolism; protoporphyrin-IX biosynthesis; 5-aminolevulinate from L-glutamyl-tRNA(Glu): step 1/2.</text>
</comment>
<keyword evidence="18" id="KW-1185">Reference proteome</keyword>
<evidence type="ECO:0000256" key="9">
    <source>
        <dbReference type="PIRSR" id="PIRSR000445-1"/>
    </source>
</evidence>
<evidence type="ECO:0000259" key="15">
    <source>
        <dbReference type="Pfam" id="PF01488"/>
    </source>
</evidence>
<evidence type="ECO:0000256" key="11">
    <source>
        <dbReference type="PIRSR" id="PIRSR000445-3"/>
    </source>
</evidence>
<dbReference type="UniPathway" id="UPA00251">
    <property type="reaction ID" value="UER00316"/>
</dbReference>
<dbReference type="InterPro" id="IPR036291">
    <property type="entry name" value="NAD(P)-bd_dom_sf"/>
</dbReference>
<dbReference type="FunFam" id="3.40.50.720:FF:000031">
    <property type="entry name" value="Glutamyl-tRNA reductase"/>
    <property type="match status" value="1"/>
</dbReference>
<feature type="binding site" evidence="8 10">
    <location>
        <position position="122"/>
    </location>
    <ligand>
        <name>substrate</name>
    </ligand>
</feature>
<dbReference type="Pfam" id="PF05201">
    <property type="entry name" value="GlutR_N"/>
    <property type="match status" value="1"/>
</dbReference>
<dbReference type="InterPro" id="IPR036343">
    <property type="entry name" value="GluRdtase_N_sf"/>
</dbReference>
<dbReference type="InterPro" id="IPR015896">
    <property type="entry name" value="4pyrrol_synth_GluRdtase_dimer"/>
</dbReference>
<feature type="domain" description="Glutamyl-tRNA reductase N-terminal" evidence="16">
    <location>
        <begin position="8"/>
        <end position="158"/>
    </location>
</feature>
<dbReference type="PANTHER" id="PTHR43013:SF1">
    <property type="entry name" value="GLUTAMYL-TRNA REDUCTASE"/>
    <property type="match status" value="1"/>
</dbReference>
<evidence type="ECO:0000256" key="8">
    <source>
        <dbReference type="HAMAP-Rule" id="MF_00087"/>
    </source>
</evidence>
<dbReference type="InterPro" id="IPR036453">
    <property type="entry name" value="GluRdtase_dimer_dom_sf"/>
</dbReference>
<dbReference type="PIRSF" id="PIRSF000445">
    <property type="entry name" value="4pyrrol_synth_GluRdtase"/>
    <property type="match status" value="1"/>
</dbReference>
<dbReference type="PANTHER" id="PTHR43013">
    <property type="entry name" value="GLUTAMYL-TRNA REDUCTASE"/>
    <property type="match status" value="1"/>
</dbReference>
<comment type="miscellaneous">
    <text evidence="8">During catalysis, the active site Cys acts as a nucleophile attacking the alpha-carbonyl group of tRNA-bound glutamate with the formation of a thioester intermediate between enzyme and glutamate, and the concomitant release of tRNA(Glu). The thioester intermediate is finally reduced by direct hydride transfer from NADPH, to form the product GSA.</text>
</comment>
<dbReference type="EC" id="1.2.1.70" evidence="3 8"/>
<dbReference type="RefSeq" id="WP_112304447.1">
    <property type="nucleotide sequence ID" value="NZ_QMDV01000001.1"/>
</dbReference>
<accession>A0A364RIW4</accession>
<dbReference type="GO" id="GO:0008883">
    <property type="term" value="F:glutamyl-tRNA reductase activity"/>
    <property type="evidence" value="ECO:0007669"/>
    <property type="project" value="UniProtKB-UniRule"/>
</dbReference>
<comment type="domain">
    <text evidence="8">Possesses an unusual extended V-shaped dimeric structure with each monomer consisting of three distinct domains arranged along a curved 'spinal' alpha-helix. The N-terminal catalytic domain specifically recognizes the glutamate moiety of the substrate. The second domain is the NADPH-binding domain, and the third C-terminal domain is responsible for dimerization.</text>
</comment>
<dbReference type="Proteomes" id="UP000251692">
    <property type="component" value="Unassembled WGS sequence"/>
</dbReference>
<comment type="caution">
    <text evidence="17">The sequence shown here is derived from an EMBL/GenBank/DDBJ whole genome shotgun (WGS) entry which is preliminary data.</text>
</comment>
<sequence length="423" mass="47715">MLQNFKAISLSYKKAPLDIRELIALDETSCRQFLQTLKGFIQASDILVLSTCNRTEVYYNADTDHSGAIIKLLGITKGIDNITQYFDFFTILNEHNDAVKHLFEVSMGLESQVVGDMQISNQVKVAYQWAADNDTAGPFLHRLMHTIFYTNKRVVQETSFRDGAASTSYAAIELINELTADIAEPKILVVGLGEIGADVCRNLKDKGFKNVKITNRTLAKAKSIADECELEMLPFEEIVQGLKEADVIISSVARETPFFTKEMVTRLNVLTYKFFIDLSVPRSVEAEVENIPGVLVYNIDTIQNKASEALQRRINAIPKVKQIIVESTEQFNDWSKEMIVSPTINRLKNALETIRQEELARYVKKLDTKEAQLVDNITKSMMQKVIKLPVLQLKAACKRGEAETLIDVLNDLFDLENQPVDSH</sequence>
<keyword evidence="6 8" id="KW-0627">Porphyrin biosynthesis</keyword>
<evidence type="ECO:0000259" key="16">
    <source>
        <dbReference type="Pfam" id="PF05201"/>
    </source>
</evidence>
<gene>
    <name evidence="8" type="primary">hemA</name>
    <name evidence="17" type="ORF">DP923_03735</name>
</gene>
<dbReference type="Pfam" id="PF00745">
    <property type="entry name" value="GlutR_dimer"/>
    <property type="match status" value="1"/>
</dbReference>
<dbReference type="Pfam" id="PF01488">
    <property type="entry name" value="Shikimate_DH"/>
    <property type="match status" value="1"/>
</dbReference>
<organism evidence="17 18">
    <name type="scientific">Pontibacter arcticus</name>
    <dbReference type="NCBI Taxonomy" id="2080288"/>
    <lineage>
        <taxon>Bacteria</taxon>
        <taxon>Pseudomonadati</taxon>
        <taxon>Bacteroidota</taxon>
        <taxon>Cytophagia</taxon>
        <taxon>Cytophagales</taxon>
        <taxon>Hymenobacteraceae</taxon>
        <taxon>Pontibacter</taxon>
    </lineage>
</organism>
<feature type="site" description="Important for activity" evidence="8 12">
    <location>
        <position position="101"/>
    </location>
</feature>
<feature type="binding site" evidence="8 10">
    <location>
        <position position="111"/>
    </location>
    <ligand>
        <name>substrate</name>
    </ligand>
</feature>
<dbReference type="SUPFAM" id="SSF51735">
    <property type="entry name" value="NAD(P)-binding Rossmann-fold domains"/>
    <property type="match status" value="1"/>
</dbReference>